<evidence type="ECO:0000256" key="3">
    <source>
        <dbReference type="ARBA" id="ARBA00023136"/>
    </source>
</evidence>
<organism evidence="9 11">
    <name type="scientific">Devosia psychrophila</name>
    <dbReference type="NCBI Taxonomy" id="728005"/>
    <lineage>
        <taxon>Bacteria</taxon>
        <taxon>Pseudomonadati</taxon>
        <taxon>Pseudomonadota</taxon>
        <taxon>Alphaproteobacteria</taxon>
        <taxon>Hyphomicrobiales</taxon>
        <taxon>Devosiaceae</taxon>
        <taxon>Devosia</taxon>
    </lineage>
</organism>
<keyword evidence="10" id="KW-1185">Reference proteome</keyword>
<feature type="signal peptide" evidence="6">
    <location>
        <begin position="1"/>
        <end position="20"/>
    </location>
</feature>
<dbReference type="Proteomes" id="UP000033519">
    <property type="component" value="Unassembled WGS sequence"/>
</dbReference>
<dbReference type="Proteomes" id="UP000182258">
    <property type="component" value="Unassembled WGS sequence"/>
</dbReference>
<dbReference type="InterPro" id="IPR051692">
    <property type="entry name" value="OMP-like"/>
</dbReference>
<accession>A0A0F5Q059</accession>
<comment type="similarity">
    <text evidence="5">Belongs to the Omp25/RopB family.</text>
</comment>
<sequence>MKRFGIALAAFLMVSATAQAADLGWNSGASPIYSPTPATGWSGFYAGVNADYGWGGVTRRSTIGGATTENNTSGAALGAQAGYNLDLGGIVLGTEADLQWSGISYSEAVGADTFKAGVDFFGTVRGRAGMSFGQVMPYVTGGFAAGRGTASVTTPGGLTTSQSATHMGWTVGAGLEAQATENISLKAEYLYVDLGTQTYNGLPGGIGSQDVTQRFSVVRAGLNYKF</sequence>
<keyword evidence="4" id="KW-0998">Cell outer membrane</keyword>
<comment type="subcellular location">
    <subcellularLocation>
        <location evidence="1">Cell outer membrane</location>
    </subcellularLocation>
</comment>
<dbReference type="GO" id="GO:0009279">
    <property type="term" value="C:cell outer membrane"/>
    <property type="evidence" value="ECO:0007669"/>
    <property type="project" value="UniProtKB-SubCell"/>
</dbReference>
<evidence type="ECO:0000256" key="4">
    <source>
        <dbReference type="ARBA" id="ARBA00023237"/>
    </source>
</evidence>
<dbReference type="EMBL" id="FOMB01000033">
    <property type="protein sequence ID" value="SFD25185.1"/>
    <property type="molecule type" value="Genomic_DNA"/>
</dbReference>
<evidence type="ECO:0000313" key="11">
    <source>
        <dbReference type="Proteomes" id="UP000182258"/>
    </source>
</evidence>
<dbReference type="PANTHER" id="PTHR34001">
    <property type="entry name" value="BLL7405 PROTEIN"/>
    <property type="match status" value="1"/>
</dbReference>
<dbReference type="STRING" id="728005.SAMN04488059_1332"/>
<dbReference type="PANTHER" id="PTHR34001:SF3">
    <property type="entry name" value="BLL7405 PROTEIN"/>
    <property type="match status" value="1"/>
</dbReference>
<proteinExistence type="inferred from homology"/>
<feature type="chain" id="PRO_5010418828" evidence="6">
    <location>
        <begin position="21"/>
        <end position="226"/>
    </location>
</feature>
<dbReference type="InterPro" id="IPR027385">
    <property type="entry name" value="Beta-barrel_OMP"/>
</dbReference>
<reference evidence="9 11" key="2">
    <citation type="submission" date="2016-10" db="EMBL/GenBank/DDBJ databases">
        <authorList>
            <person name="de Groot N.N."/>
        </authorList>
    </citation>
    <scope>NUCLEOTIDE SEQUENCE [LARGE SCALE GENOMIC DNA]</scope>
    <source>
        <strain evidence="9 11">CGMCC 1.10210</strain>
    </source>
</reference>
<dbReference type="OrthoDB" id="9815357at2"/>
<evidence type="ECO:0000313" key="9">
    <source>
        <dbReference type="EMBL" id="SFD25185.1"/>
    </source>
</evidence>
<dbReference type="Pfam" id="PF13505">
    <property type="entry name" value="OMP_b-brl"/>
    <property type="match status" value="1"/>
</dbReference>
<protein>
    <submittedName>
        <fullName evidence="9">Outer membrane immunogenic protein</fullName>
    </submittedName>
</protein>
<name>A0A0F5Q059_9HYPH</name>
<evidence type="ECO:0000313" key="10">
    <source>
        <dbReference type="Proteomes" id="UP000033519"/>
    </source>
</evidence>
<evidence type="ECO:0000313" key="8">
    <source>
        <dbReference type="EMBL" id="KKC34317.1"/>
    </source>
</evidence>
<feature type="domain" description="Outer membrane protein beta-barrel" evidence="7">
    <location>
        <begin position="7"/>
        <end position="226"/>
    </location>
</feature>
<gene>
    <name evidence="9" type="ORF">SAMN04488059_1332</name>
    <name evidence="8" type="ORF">WH91_03740</name>
</gene>
<evidence type="ECO:0000256" key="2">
    <source>
        <dbReference type="ARBA" id="ARBA00022729"/>
    </source>
</evidence>
<keyword evidence="3" id="KW-0472">Membrane</keyword>
<evidence type="ECO:0000259" key="7">
    <source>
        <dbReference type="Pfam" id="PF13505"/>
    </source>
</evidence>
<dbReference type="Gene3D" id="2.40.160.20">
    <property type="match status" value="1"/>
</dbReference>
<dbReference type="PATRIC" id="fig|728005.3.peg.3136"/>
<reference evidence="8 10" key="1">
    <citation type="submission" date="2015-03" db="EMBL/GenBank/DDBJ databases">
        <authorList>
            <person name="Lepp D."/>
            <person name="Hassan Y.I."/>
            <person name="Li X.-Z."/>
            <person name="Zhou T."/>
        </authorList>
    </citation>
    <scope>NUCLEOTIDE SEQUENCE [LARGE SCALE GENOMIC DNA]</scope>
    <source>
        <strain evidence="8 10">Cr7-05</strain>
    </source>
</reference>
<dbReference type="SUPFAM" id="SSF56925">
    <property type="entry name" value="OMPA-like"/>
    <property type="match status" value="1"/>
</dbReference>
<dbReference type="EMBL" id="LAPV01000040">
    <property type="protein sequence ID" value="KKC34317.1"/>
    <property type="molecule type" value="Genomic_DNA"/>
</dbReference>
<keyword evidence="2 6" id="KW-0732">Signal</keyword>
<dbReference type="InterPro" id="IPR011250">
    <property type="entry name" value="OMP/PagP_B-barrel"/>
</dbReference>
<evidence type="ECO:0000256" key="5">
    <source>
        <dbReference type="ARBA" id="ARBA00038306"/>
    </source>
</evidence>
<dbReference type="AlphaFoldDB" id="A0A0F5Q059"/>
<evidence type="ECO:0000256" key="6">
    <source>
        <dbReference type="SAM" id="SignalP"/>
    </source>
</evidence>
<evidence type="ECO:0000256" key="1">
    <source>
        <dbReference type="ARBA" id="ARBA00004442"/>
    </source>
</evidence>
<dbReference type="RefSeq" id="WP_046169673.1">
    <property type="nucleotide sequence ID" value="NZ_FOMB01000033.1"/>
</dbReference>